<keyword evidence="9 12" id="KW-0456">Lyase</keyword>
<dbReference type="InterPro" id="IPR038110">
    <property type="entry name" value="TD_ACT-like_sf"/>
</dbReference>
<evidence type="ECO:0000256" key="1">
    <source>
        <dbReference type="ARBA" id="ARBA00001274"/>
    </source>
</evidence>
<dbReference type="NCBIfam" id="TIGR02079">
    <property type="entry name" value="THD1"/>
    <property type="match status" value="1"/>
</dbReference>
<dbReference type="RefSeq" id="WP_336825295.1">
    <property type="nucleotide sequence ID" value="NZ_JBHTLT010000124.1"/>
</dbReference>
<comment type="similarity">
    <text evidence="4 12">Belongs to the serine/threonine dehydratase family.</text>
</comment>
<dbReference type="EC" id="4.3.1.19" evidence="12"/>
<proteinExistence type="inferred from homology"/>
<dbReference type="PANTHER" id="PTHR48078">
    <property type="entry name" value="THREONINE DEHYDRATASE, MITOCHONDRIAL-RELATED"/>
    <property type="match status" value="1"/>
</dbReference>
<dbReference type="InterPro" id="IPR001721">
    <property type="entry name" value="TD_ACT-like"/>
</dbReference>
<dbReference type="Gene3D" id="3.40.50.1100">
    <property type="match status" value="2"/>
</dbReference>
<evidence type="ECO:0000256" key="7">
    <source>
        <dbReference type="ARBA" id="ARBA00022624"/>
    </source>
</evidence>
<comment type="pathway">
    <text evidence="3 12">Amino-acid biosynthesis; L-isoleucine biosynthesis; 2-oxobutanoate from L-threonine: step 1/1.</text>
</comment>
<keyword evidence="7 12" id="KW-0412">Isoleucine biosynthesis</keyword>
<dbReference type="PROSITE" id="PS00165">
    <property type="entry name" value="DEHYDRATASE_SER_THR"/>
    <property type="match status" value="1"/>
</dbReference>
<dbReference type="GO" id="GO:0004794">
    <property type="term" value="F:threonine deaminase activity"/>
    <property type="evidence" value="ECO:0007669"/>
    <property type="project" value="UniProtKB-EC"/>
</dbReference>
<comment type="cofactor">
    <cofactor evidence="2 12">
        <name>pyridoxal 5'-phosphate</name>
        <dbReference type="ChEBI" id="CHEBI:597326"/>
    </cofactor>
</comment>
<dbReference type="InterPro" id="IPR045865">
    <property type="entry name" value="ACT-like_dom_sf"/>
</dbReference>
<evidence type="ECO:0000256" key="12">
    <source>
        <dbReference type="RuleBase" id="RU362012"/>
    </source>
</evidence>
<dbReference type="Proteomes" id="UP001597231">
    <property type="component" value="Unassembled WGS sequence"/>
</dbReference>
<evidence type="ECO:0000256" key="5">
    <source>
        <dbReference type="ARBA" id="ARBA00011881"/>
    </source>
</evidence>
<dbReference type="CDD" id="cd01562">
    <property type="entry name" value="Thr-dehyd"/>
    <property type="match status" value="1"/>
</dbReference>
<dbReference type="PANTHER" id="PTHR48078:SF11">
    <property type="entry name" value="THREONINE DEHYDRATASE, MITOCHONDRIAL"/>
    <property type="match status" value="1"/>
</dbReference>
<dbReference type="InterPro" id="IPR011820">
    <property type="entry name" value="IlvA"/>
</dbReference>
<dbReference type="InterPro" id="IPR000634">
    <property type="entry name" value="Ser/Thr_deHydtase_PyrdxlP-BS"/>
</dbReference>
<dbReference type="InterPro" id="IPR036052">
    <property type="entry name" value="TrpB-like_PALP_sf"/>
</dbReference>
<evidence type="ECO:0000256" key="9">
    <source>
        <dbReference type="ARBA" id="ARBA00023239"/>
    </source>
</evidence>
<dbReference type="InterPro" id="IPR050147">
    <property type="entry name" value="Ser/Thr_Dehydratase"/>
</dbReference>
<evidence type="ECO:0000313" key="15">
    <source>
        <dbReference type="Proteomes" id="UP001597231"/>
    </source>
</evidence>
<reference evidence="15" key="1">
    <citation type="journal article" date="2019" name="Int. J. Syst. Evol. Microbiol.">
        <title>The Global Catalogue of Microorganisms (GCM) 10K type strain sequencing project: providing services to taxonomists for standard genome sequencing and annotation.</title>
        <authorList>
            <consortium name="The Broad Institute Genomics Platform"/>
            <consortium name="The Broad Institute Genome Sequencing Center for Infectious Disease"/>
            <person name="Wu L."/>
            <person name="Ma J."/>
        </authorList>
    </citation>
    <scope>NUCLEOTIDE SEQUENCE [LARGE SCALE GENOMIC DNA]</scope>
    <source>
        <strain evidence="15">CCUG 53915</strain>
    </source>
</reference>
<comment type="function">
    <text evidence="11 12">Catalyzes the anaerobic formation of alpha-ketobutyrate and ammonia from threonine in a two-step reaction. The first step involved a dehydration of threonine and a production of enamine intermediates (aminocrotonate), which tautomerizes to its imine form (iminobutyrate). Both intermediates are unstable and short-lived. The second step is the nonenzymatic hydrolysis of the enamine/imine intermediates to form 2-ketobutyrate and free ammonia. In the low water environment of the cell, the second step is accelerated by RidA.</text>
</comment>
<dbReference type="SUPFAM" id="SSF53686">
    <property type="entry name" value="Tryptophan synthase beta subunit-like PLP-dependent enzymes"/>
    <property type="match status" value="1"/>
</dbReference>
<evidence type="ECO:0000256" key="2">
    <source>
        <dbReference type="ARBA" id="ARBA00001933"/>
    </source>
</evidence>
<gene>
    <name evidence="12 14" type="primary">ilvA</name>
    <name evidence="14" type="ORF">ACFQ38_15465</name>
</gene>
<dbReference type="Gene3D" id="3.40.1020.10">
    <property type="entry name" value="Biosynthetic Threonine Deaminase, Domain 3"/>
    <property type="match status" value="1"/>
</dbReference>
<comment type="caution">
    <text evidence="14">The sequence shown here is derived from an EMBL/GenBank/DDBJ whole genome shotgun (WGS) entry which is preliminary data.</text>
</comment>
<evidence type="ECO:0000259" key="13">
    <source>
        <dbReference type="PROSITE" id="PS51672"/>
    </source>
</evidence>
<name>A0ABW3U472_9BACL</name>
<dbReference type="InterPro" id="IPR001926">
    <property type="entry name" value="TrpB-like_PALP"/>
</dbReference>
<evidence type="ECO:0000256" key="8">
    <source>
        <dbReference type="ARBA" id="ARBA00022898"/>
    </source>
</evidence>
<dbReference type="CDD" id="cd04907">
    <property type="entry name" value="ACT_ThrD-I_2"/>
    <property type="match status" value="1"/>
</dbReference>
<dbReference type="NCBIfam" id="NF006390">
    <property type="entry name" value="PRK08639.1"/>
    <property type="match status" value="1"/>
</dbReference>
<dbReference type="Pfam" id="PF00291">
    <property type="entry name" value="PALP"/>
    <property type="match status" value="1"/>
</dbReference>
<keyword evidence="10 12" id="KW-0100">Branched-chain amino acid biosynthesis</keyword>
<feature type="domain" description="ACT-like" evidence="13">
    <location>
        <begin position="340"/>
        <end position="414"/>
    </location>
</feature>
<evidence type="ECO:0000256" key="4">
    <source>
        <dbReference type="ARBA" id="ARBA00010869"/>
    </source>
</evidence>
<comment type="catalytic activity">
    <reaction evidence="1 12">
        <text>L-threonine = 2-oxobutanoate + NH4(+)</text>
        <dbReference type="Rhea" id="RHEA:22108"/>
        <dbReference type="ChEBI" id="CHEBI:16763"/>
        <dbReference type="ChEBI" id="CHEBI:28938"/>
        <dbReference type="ChEBI" id="CHEBI:57926"/>
        <dbReference type="EC" id="4.3.1.19"/>
    </reaction>
</comment>
<dbReference type="EMBL" id="JBHTLT010000124">
    <property type="protein sequence ID" value="MFD1206494.1"/>
    <property type="molecule type" value="Genomic_DNA"/>
</dbReference>
<comment type="subunit">
    <text evidence="5 12">Homotetramer.</text>
</comment>
<keyword evidence="15" id="KW-1185">Reference proteome</keyword>
<accession>A0ABW3U472</accession>
<evidence type="ECO:0000256" key="3">
    <source>
        <dbReference type="ARBA" id="ARBA00004810"/>
    </source>
</evidence>
<dbReference type="Pfam" id="PF00585">
    <property type="entry name" value="Thr_dehydrat_C"/>
    <property type="match status" value="1"/>
</dbReference>
<keyword evidence="6 12" id="KW-0028">Amino-acid biosynthesis</keyword>
<dbReference type="PROSITE" id="PS51672">
    <property type="entry name" value="ACT_LIKE"/>
    <property type="match status" value="1"/>
</dbReference>
<evidence type="ECO:0000256" key="10">
    <source>
        <dbReference type="ARBA" id="ARBA00023304"/>
    </source>
</evidence>
<sequence>MGKVVIEEQKKVQVEDILIANQLLKDVVAHTPLQKNERLSEKYDCHVYIKREDLQHVRSFKLRGAYYKIKRIENEAREKGIICASAGNHAQGVAYACAHLQIDGKIFMPQTTPKQKINQVKMFGRDYIEIILVGDTFDDSSEKAMECAVTEGRIFIHPFDDEDIIAGQGTVAVEMMNDIDEPIDFVFASIGGGGLMSGISTYIKNLSPMTQMIGVEPSGAKSMKASFENNKVTPLETIDKFVDGAAVKCVGNLTYEICRKYVDNIISVPEGKVCTSILDLYNEHAIIAEPAGALPIAALDYYKEEIKGKSVICVISGGNNDIGRMQEIKEKSLLHEGLLYYFIINFPQRAGALRQFLDFVLGPDDDITTFEYTKKNNKENGPGLVGIELKRKEDYPRLLDRMEQNGFPFKEVNKDSTLFDLLI</sequence>
<dbReference type="SUPFAM" id="SSF55021">
    <property type="entry name" value="ACT-like"/>
    <property type="match status" value="1"/>
</dbReference>
<keyword evidence="8 12" id="KW-0663">Pyridoxal phosphate</keyword>
<protein>
    <recommendedName>
        <fullName evidence="12">L-threonine dehydratase</fullName>
        <ecNumber evidence="12">4.3.1.19</ecNumber>
    </recommendedName>
    <alternativeName>
        <fullName evidence="12">Threonine deaminase</fullName>
    </alternativeName>
</protein>
<evidence type="ECO:0000256" key="11">
    <source>
        <dbReference type="ARBA" id="ARBA00025527"/>
    </source>
</evidence>
<evidence type="ECO:0000256" key="6">
    <source>
        <dbReference type="ARBA" id="ARBA00022605"/>
    </source>
</evidence>
<evidence type="ECO:0000313" key="14">
    <source>
        <dbReference type="EMBL" id="MFD1206494.1"/>
    </source>
</evidence>
<organism evidence="14 15">
    <name type="scientific">Sporosarcina contaminans</name>
    <dbReference type="NCBI Taxonomy" id="633403"/>
    <lineage>
        <taxon>Bacteria</taxon>
        <taxon>Bacillati</taxon>
        <taxon>Bacillota</taxon>
        <taxon>Bacilli</taxon>
        <taxon>Bacillales</taxon>
        <taxon>Caryophanaceae</taxon>
        <taxon>Sporosarcina</taxon>
    </lineage>
</organism>